<dbReference type="GO" id="GO:0000976">
    <property type="term" value="F:transcription cis-regulatory region binding"/>
    <property type="evidence" value="ECO:0007669"/>
    <property type="project" value="TreeGrafter"/>
</dbReference>
<dbReference type="Gene3D" id="3.40.50.2300">
    <property type="match status" value="2"/>
</dbReference>
<dbReference type="Pfam" id="PF13377">
    <property type="entry name" value="Peripla_BP_3"/>
    <property type="match status" value="1"/>
</dbReference>
<keyword evidence="1" id="KW-0678">Repressor</keyword>
<evidence type="ECO:0000256" key="3">
    <source>
        <dbReference type="ARBA" id="ARBA00023125"/>
    </source>
</evidence>
<dbReference type="SUPFAM" id="SSF47413">
    <property type="entry name" value="lambda repressor-like DNA-binding domains"/>
    <property type="match status" value="1"/>
</dbReference>
<evidence type="ECO:0000256" key="2">
    <source>
        <dbReference type="ARBA" id="ARBA00023015"/>
    </source>
</evidence>
<dbReference type="SUPFAM" id="SSF53822">
    <property type="entry name" value="Periplasmic binding protein-like I"/>
    <property type="match status" value="1"/>
</dbReference>
<keyword evidence="3 6" id="KW-0238">DNA-binding</keyword>
<dbReference type="PANTHER" id="PTHR30146">
    <property type="entry name" value="LACI-RELATED TRANSCRIPTIONAL REPRESSOR"/>
    <property type="match status" value="1"/>
</dbReference>
<dbReference type="InterPro" id="IPR000843">
    <property type="entry name" value="HTH_LacI"/>
</dbReference>
<comment type="caution">
    <text evidence="6">The sequence shown here is derived from an EMBL/GenBank/DDBJ whole genome shotgun (WGS) entry which is preliminary data.</text>
</comment>
<dbReference type="PROSITE" id="PS50932">
    <property type="entry name" value="HTH_LACI_2"/>
    <property type="match status" value="1"/>
</dbReference>
<dbReference type="Pfam" id="PF00356">
    <property type="entry name" value="LacI"/>
    <property type="match status" value="1"/>
</dbReference>
<dbReference type="InterPro" id="IPR028082">
    <property type="entry name" value="Peripla_BP_I"/>
</dbReference>
<dbReference type="PRINTS" id="PR00036">
    <property type="entry name" value="HTHLACI"/>
</dbReference>
<feature type="domain" description="HTH lacI-type" evidence="5">
    <location>
        <begin position="2"/>
        <end position="56"/>
    </location>
</feature>
<dbReference type="CDD" id="cd06291">
    <property type="entry name" value="PBP1_Qymf-like"/>
    <property type="match status" value="1"/>
</dbReference>
<dbReference type="AlphaFoldDB" id="A0A7X2Z2F9"/>
<dbReference type="Gene3D" id="1.10.260.40">
    <property type="entry name" value="lambda repressor-like DNA-binding domains"/>
    <property type="match status" value="1"/>
</dbReference>
<gene>
    <name evidence="6" type="ORF">GNP95_14760</name>
</gene>
<dbReference type="GO" id="GO:0003700">
    <property type="term" value="F:DNA-binding transcription factor activity"/>
    <property type="evidence" value="ECO:0007669"/>
    <property type="project" value="TreeGrafter"/>
</dbReference>
<evidence type="ECO:0000313" key="6">
    <source>
        <dbReference type="EMBL" id="MUG46251.1"/>
    </source>
</evidence>
<dbReference type="EMBL" id="WNZW01000005">
    <property type="protein sequence ID" value="MUG46251.1"/>
    <property type="molecule type" value="Genomic_DNA"/>
</dbReference>
<evidence type="ECO:0000256" key="1">
    <source>
        <dbReference type="ARBA" id="ARBA00022491"/>
    </source>
</evidence>
<dbReference type="Proteomes" id="UP000447876">
    <property type="component" value="Unassembled WGS sequence"/>
</dbReference>
<dbReference type="InterPro" id="IPR046335">
    <property type="entry name" value="LacI/GalR-like_sensor"/>
</dbReference>
<evidence type="ECO:0000313" key="7">
    <source>
        <dbReference type="Proteomes" id="UP000447876"/>
    </source>
</evidence>
<name>A0A7X2Z2F9_9BACL</name>
<protein>
    <submittedName>
        <fullName evidence="6">LacI family DNA-binding transcriptional regulator</fullName>
    </submittedName>
</protein>
<accession>A0A7X2Z2F9</accession>
<keyword evidence="4" id="KW-0804">Transcription</keyword>
<reference evidence="6 7" key="1">
    <citation type="submission" date="2019-11" db="EMBL/GenBank/DDBJ databases">
        <title>Draft genome sequences of five Paenibacillus species of dairy origin.</title>
        <authorList>
            <person name="Olajide A.M."/>
            <person name="Chen S."/>
            <person name="Lapointe G."/>
        </authorList>
    </citation>
    <scope>NUCLEOTIDE SEQUENCE [LARGE SCALE GENOMIC DNA]</scope>
    <source>
        <strain evidence="6 7">12CR55</strain>
    </source>
</reference>
<dbReference type="SMART" id="SM00354">
    <property type="entry name" value="HTH_LACI"/>
    <property type="match status" value="1"/>
</dbReference>
<dbReference type="OrthoDB" id="9796186at2"/>
<sequence>MPKIEDVAKKAGVSVTTVSRVLNNRGYISEKTRVKVNQAIEELNYQPNEMARALFRRKSNMIGLIIPAVSHPFFSELTYHLEHYADQQGYKLLLCNSNRDVAKELQYIEMLKKNQVDAIIMGSAVLDVQHYLNLNLPIISFDRTIADDIPIVASDNFMGGKLAARLLLDNGCQNPAYLYRGIDGPHHQALLASERAKGFEEEFLAVGTKPVHLQLEINRGEDSEPDNGIIRFLEQHPEVDGIFASSDFIAAEVLQVCHQLKRSIPDEIKIIGYDDVKIASLVSPRLSTIRQPIREMSKCSIDLIIRQINGEVVPKINVFPVSLIERETT</sequence>
<dbReference type="InterPro" id="IPR010982">
    <property type="entry name" value="Lambda_DNA-bd_dom_sf"/>
</dbReference>
<keyword evidence="2" id="KW-0805">Transcription regulation</keyword>
<dbReference type="RefSeq" id="WP_155611641.1">
    <property type="nucleotide sequence ID" value="NZ_WNZW01000005.1"/>
</dbReference>
<dbReference type="PANTHER" id="PTHR30146:SF95">
    <property type="entry name" value="RIBOSE OPERON REPRESSOR"/>
    <property type="match status" value="1"/>
</dbReference>
<organism evidence="6 7">
    <name type="scientific">Paenibacillus woosongensis</name>
    <dbReference type="NCBI Taxonomy" id="307580"/>
    <lineage>
        <taxon>Bacteria</taxon>
        <taxon>Bacillati</taxon>
        <taxon>Bacillota</taxon>
        <taxon>Bacilli</taxon>
        <taxon>Bacillales</taxon>
        <taxon>Paenibacillaceae</taxon>
        <taxon>Paenibacillus</taxon>
    </lineage>
</organism>
<evidence type="ECO:0000256" key="4">
    <source>
        <dbReference type="ARBA" id="ARBA00023163"/>
    </source>
</evidence>
<dbReference type="CDD" id="cd01392">
    <property type="entry name" value="HTH_LacI"/>
    <property type="match status" value="1"/>
</dbReference>
<evidence type="ECO:0000259" key="5">
    <source>
        <dbReference type="PROSITE" id="PS50932"/>
    </source>
</evidence>
<proteinExistence type="predicted"/>
<dbReference type="PROSITE" id="PS00356">
    <property type="entry name" value="HTH_LACI_1"/>
    <property type="match status" value="1"/>
</dbReference>